<dbReference type="EMBL" id="JYDR01000061">
    <property type="protein sequence ID" value="KRY71203.1"/>
    <property type="molecule type" value="Genomic_DNA"/>
</dbReference>
<proteinExistence type="predicted"/>
<dbReference type="Proteomes" id="UP000054632">
    <property type="component" value="Unassembled WGS sequence"/>
</dbReference>
<comment type="caution">
    <text evidence="1">The sequence shown here is derived from an EMBL/GenBank/DDBJ whole genome shotgun (WGS) entry which is preliminary data.</text>
</comment>
<organism evidence="1 2">
    <name type="scientific">Trichinella pseudospiralis</name>
    <name type="common">Parasitic roundworm</name>
    <dbReference type="NCBI Taxonomy" id="6337"/>
    <lineage>
        <taxon>Eukaryota</taxon>
        <taxon>Metazoa</taxon>
        <taxon>Ecdysozoa</taxon>
        <taxon>Nematoda</taxon>
        <taxon>Enoplea</taxon>
        <taxon>Dorylaimia</taxon>
        <taxon>Trichinellida</taxon>
        <taxon>Trichinellidae</taxon>
        <taxon>Trichinella</taxon>
    </lineage>
</organism>
<evidence type="ECO:0008006" key="3">
    <source>
        <dbReference type="Google" id="ProtNLM"/>
    </source>
</evidence>
<evidence type="ECO:0000313" key="1">
    <source>
        <dbReference type="EMBL" id="KRY71203.1"/>
    </source>
</evidence>
<evidence type="ECO:0000313" key="2">
    <source>
        <dbReference type="Proteomes" id="UP000054632"/>
    </source>
</evidence>
<gene>
    <name evidence="1" type="ORF">T4A_1109</name>
</gene>
<protein>
    <recommendedName>
        <fullName evidence="3">MULE transposase domain-containing protein</fullName>
    </recommendedName>
</protein>
<accession>A0A0V1EDG8</accession>
<dbReference type="AlphaFoldDB" id="A0A0V1EDG8"/>
<sequence>MVGTFKVVPQWYQQLFNVHDFLVGKLGPAVYCLCTGKDIGTYGFIFKALINKAAVLAVNLNPQQP</sequence>
<reference evidence="1 2" key="1">
    <citation type="submission" date="2015-01" db="EMBL/GenBank/DDBJ databases">
        <title>Evolution of Trichinella species and genotypes.</title>
        <authorList>
            <person name="Korhonen P.K."/>
            <person name="Edoardo P."/>
            <person name="Giuseppe L.R."/>
            <person name="Gasser R.B."/>
        </authorList>
    </citation>
    <scope>NUCLEOTIDE SEQUENCE [LARGE SCALE GENOMIC DNA]</scope>
    <source>
        <strain evidence="1">ISS13</strain>
    </source>
</reference>
<name>A0A0V1EDG8_TRIPS</name>